<feature type="region of interest" description="Disordered" evidence="1">
    <location>
        <begin position="86"/>
        <end position="107"/>
    </location>
</feature>
<reference evidence="2" key="1">
    <citation type="submission" date="2021-05" db="EMBL/GenBank/DDBJ databases">
        <authorList>
            <person name="Alioto T."/>
            <person name="Alioto T."/>
            <person name="Gomez Garrido J."/>
        </authorList>
    </citation>
    <scope>NUCLEOTIDE SEQUENCE</scope>
</reference>
<sequence length="107" mass="11806">MHEEQSHVPARSDRIHDLERSSEIRSATERRLGLHQHLSLLPMSTLSHSKGSSPVEHPTQVQPEPKASCRHRKSKKKYAALVWAGVAAAPRKPPESGGSKETLDSST</sequence>
<dbReference type="EMBL" id="HBUE01120923">
    <property type="protein sequence ID" value="CAG6492490.1"/>
    <property type="molecule type" value="Transcribed_RNA"/>
</dbReference>
<evidence type="ECO:0000256" key="1">
    <source>
        <dbReference type="SAM" id="MobiDB-lite"/>
    </source>
</evidence>
<name>A0A8D8CD47_CULPI</name>
<accession>A0A8D8CD47</accession>
<organism evidence="2">
    <name type="scientific">Culex pipiens</name>
    <name type="common">House mosquito</name>
    <dbReference type="NCBI Taxonomy" id="7175"/>
    <lineage>
        <taxon>Eukaryota</taxon>
        <taxon>Metazoa</taxon>
        <taxon>Ecdysozoa</taxon>
        <taxon>Arthropoda</taxon>
        <taxon>Hexapoda</taxon>
        <taxon>Insecta</taxon>
        <taxon>Pterygota</taxon>
        <taxon>Neoptera</taxon>
        <taxon>Endopterygota</taxon>
        <taxon>Diptera</taxon>
        <taxon>Nematocera</taxon>
        <taxon>Culicoidea</taxon>
        <taxon>Culicidae</taxon>
        <taxon>Culicinae</taxon>
        <taxon>Culicini</taxon>
        <taxon>Culex</taxon>
        <taxon>Culex</taxon>
    </lineage>
</organism>
<feature type="compositionally biased region" description="Polar residues" evidence="1">
    <location>
        <begin position="42"/>
        <end position="52"/>
    </location>
</feature>
<proteinExistence type="predicted"/>
<dbReference type="EMBL" id="HBUE01120921">
    <property type="protein sequence ID" value="CAG6492489.1"/>
    <property type="molecule type" value="Transcribed_RNA"/>
</dbReference>
<protein>
    <submittedName>
        <fullName evidence="2">(northern house mosquito) hypothetical protein</fullName>
    </submittedName>
</protein>
<feature type="region of interest" description="Disordered" evidence="1">
    <location>
        <begin position="1"/>
        <end position="74"/>
    </location>
</feature>
<feature type="compositionally biased region" description="Basic and acidic residues" evidence="1">
    <location>
        <begin position="1"/>
        <end position="32"/>
    </location>
</feature>
<evidence type="ECO:0000313" key="2">
    <source>
        <dbReference type="EMBL" id="CAG6492489.1"/>
    </source>
</evidence>
<dbReference type="AlphaFoldDB" id="A0A8D8CD47"/>